<reference evidence="4" key="2">
    <citation type="submission" date="2011-02" db="EMBL/GenBank/DDBJ databases">
        <title>The complete genome of Pedobacter saltans DSM 12145.</title>
        <authorList>
            <consortium name="US DOE Joint Genome Institute (JGI-PGF)"/>
            <person name="Lucas S."/>
            <person name="Copeland A."/>
            <person name="Lapidus A."/>
            <person name="Bruce D."/>
            <person name="Goodwin L."/>
            <person name="Pitluck S."/>
            <person name="Kyrpides N."/>
            <person name="Mavromatis K."/>
            <person name="Pagani I."/>
            <person name="Ivanova N."/>
            <person name="Ovchinnikova G."/>
            <person name="Lu M."/>
            <person name="Detter J.C."/>
            <person name="Han C."/>
            <person name="Land M."/>
            <person name="Hauser L."/>
            <person name="Markowitz V."/>
            <person name="Cheng J.-F."/>
            <person name="Hugenholtz P."/>
            <person name="Woyke T."/>
            <person name="Wu D."/>
            <person name="Tindall B."/>
            <person name="Pomrenke H.G."/>
            <person name="Brambilla E."/>
            <person name="Klenk H.-P."/>
            <person name="Eisen J.A."/>
        </authorList>
    </citation>
    <scope>NUCLEOTIDE SEQUENCE [LARGE SCALE GENOMIC DNA]</scope>
    <source>
        <strain evidence="4">ATCC 51119 / DSM 12145 / JCM 21818 / LMG 10337 / NBRC 100064 / NCIMB 13643</strain>
    </source>
</reference>
<accession>F0SBE6</accession>
<dbReference type="Proteomes" id="UP000000310">
    <property type="component" value="Chromosome"/>
</dbReference>
<keyword evidence="3" id="KW-0808">Transferase</keyword>
<dbReference type="OrthoDB" id="9790710at2"/>
<dbReference type="RefSeq" id="WP_013634258.1">
    <property type="nucleotide sequence ID" value="NC_015177.1"/>
</dbReference>
<name>F0SBE6_PSESL</name>
<dbReference type="SUPFAM" id="SSF53756">
    <property type="entry name" value="UDP-Glycosyltransferase/glycogen phosphorylase"/>
    <property type="match status" value="1"/>
</dbReference>
<evidence type="ECO:0000259" key="2">
    <source>
        <dbReference type="Pfam" id="PF00534"/>
    </source>
</evidence>
<dbReference type="PANTHER" id="PTHR45947">
    <property type="entry name" value="SULFOQUINOVOSYL TRANSFERASE SQD2"/>
    <property type="match status" value="1"/>
</dbReference>
<dbReference type="KEGG" id="psn:Pedsa_3237"/>
<dbReference type="Gene3D" id="3.40.50.2000">
    <property type="entry name" value="Glycogen Phosphorylase B"/>
    <property type="match status" value="2"/>
</dbReference>
<dbReference type="STRING" id="762903.Pedsa_3237"/>
<reference evidence="3 4" key="1">
    <citation type="journal article" date="2011" name="Stand. Genomic Sci.">
        <title>Complete genome sequence of the gliding, heparinolytic Pedobacter saltans type strain (113).</title>
        <authorList>
            <person name="Liolios K."/>
            <person name="Sikorski J."/>
            <person name="Lu M."/>
            <person name="Nolan M."/>
            <person name="Lapidus A."/>
            <person name="Lucas S."/>
            <person name="Hammon N."/>
            <person name="Deshpande S."/>
            <person name="Cheng J.F."/>
            <person name="Tapia R."/>
            <person name="Han C."/>
            <person name="Goodwin L."/>
            <person name="Pitluck S."/>
            <person name="Huntemann M."/>
            <person name="Ivanova N."/>
            <person name="Pagani I."/>
            <person name="Mavromatis K."/>
            <person name="Ovchinikova G."/>
            <person name="Pati A."/>
            <person name="Chen A."/>
            <person name="Palaniappan K."/>
            <person name="Land M."/>
            <person name="Hauser L."/>
            <person name="Brambilla E.M."/>
            <person name="Kotsyurbenko O."/>
            <person name="Rohde M."/>
            <person name="Tindall B.J."/>
            <person name="Abt B."/>
            <person name="Goker M."/>
            <person name="Detter J.C."/>
            <person name="Woyke T."/>
            <person name="Bristow J."/>
            <person name="Eisen J.A."/>
            <person name="Markowitz V."/>
            <person name="Hugenholtz P."/>
            <person name="Klenk H.P."/>
            <person name="Kyrpides N.C."/>
        </authorList>
    </citation>
    <scope>NUCLEOTIDE SEQUENCE [LARGE SCALE GENOMIC DNA]</scope>
    <source>
        <strain evidence="4">ATCC 51119 / DSM 12145 / JCM 21818 / LMG 10337 / NBRC 100064 / NCIMB 13643</strain>
    </source>
</reference>
<evidence type="ECO:0000313" key="4">
    <source>
        <dbReference type="Proteomes" id="UP000000310"/>
    </source>
</evidence>
<dbReference type="HOGENOM" id="CLU_798635_0_0_10"/>
<dbReference type="CDD" id="cd03801">
    <property type="entry name" value="GT4_PimA-like"/>
    <property type="match status" value="1"/>
</dbReference>
<dbReference type="PANTHER" id="PTHR45947:SF3">
    <property type="entry name" value="SULFOQUINOVOSYL TRANSFERASE SQD2"/>
    <property type="match status" value="1"/>
</dbReference>
<protein>
    <submittedName>
        <fullName evidence="3">Glycosyl transferase group 1</fullName>
    </submittedName>
</protein>
<sequence length="348" mass="40208">MRKVVFFFCSDTIGGHEFQSLELAKLVSNYRQIILCFNNLKQLELFKDMQHEFNNFEYLVTRRPFFNNGNFIKQFFYGISNFKFQRKLLRNNEAIICSGTLVAGISSGIALIGKKKILYIPAFIDRRVIWGKIGGLYNALSILFILLYKRIITINRIQAVFFSRFAKTYIIPNIISLSAIGNNNTSNTRKLFFIGRLEKDKGIVELCKILDVIDNPFKEFIIIGEGACFEELKRKSRNTRYITITLTGWLNRNDQNSIIAKDDVLIFNSKFEGEPLVIREANARGNIVIASDIIGVRSCTLKSNRYRNSVELISLVNKAWDNKLKICKNPSEIFINKMRKDEAKRLFS</sequence>
<keyword evidence="1" id="KW-1133">Transmembrane helix</keyword>
<dbReference type="Pfam" id="PF00534">
    <property type="entry name" value="Glycos_transf_1"/>
    <property type="match status" value="1"/>
</dbReference>
<feature type="domain" description="Glycosyl transferase family 1" evidence="2">
    <location>
        <begin position="186"/>
        <end position="297"/>
    </location>
</feature>
<keyword evidence="1" id="KW-0472">Membrane</keyword>
<organism evidence="3 4">
    <name type="scientific">Pseudopedobacter saltans (strain ATCC 51119 / DSM 12145 / JCM 21818 / CCUG 39354 / LMG 10337 / NBRC 100064 / NCIMB 13643)</name>
    <name type="common">Pedobacter saltans</name>
    <dbReference type="NCBI Taxonomy" id="762903"/>
    <lineage>
        <taxon>Bacteria</taxon>
        <taxon>Pseudomonadati</taxon>
        <taxon>Bacteroidota</taxon>
        <taxon>Sphingobacteriia</taxon>
        <taxon>Sphingobacteriales</taxon>
        <taxon>Sphingobacteriaceae</taxon>
        <taxon>Pseudopedobacter</taxon>
    </lineage>
</organism>
<dbReference type="eggNOG" id="COG0438">
    <property type="taxonomic scope" value="Bacteria"/>
</dbReference>
<proteinExistence type="predicted"/>
<dbReference type="GO" id="GO:0016757">
    <property type="term" value="F:glycosyltransferase activity"/>
    <property type="evidence" value="ECO:0007669"/>
    <property type="project" value="InterPro"/>
</dbReference>
<dbReference type="AlphaFoldDB" id="F0SBE6"/>
<dbReference type="EMBL" id="CP002545">
    <property type="protein sequence ID" value="ADY53773.1"/>
    <property type="molecule type" value="Genomic_DNA"/>
</dbReference>
<evidence type="ECO:0000313" key="3">
    <source>
        <dbReference type="EMBL" id="ADY53773.1"/>
    </source>
</evidence>
<feature type="transmembrane region" description="Helical" evidence="1">
    <location>
        <begin position="94"/>
        <end position="113"/>
    </location>
</feature>
<dbReference type="InterPro" id="IPR001296">
    <property type="entry name" value="Glyco_trans_1"/>
</dbReference>
<evidence type="ECO:0000256" key="1">
    <source>
        <dbReference type="SAM" id="Phobius"/>
    </source>
</evidence>
<dbReference type="InterPro" id="IPR050194">
    <property type="entry name" value="Glycosyltransferase_grp1"/>
</dbReference>
<keyword evidence="1" id="KW-0812">Transmembrane</keyword>
<keyword evidence="4" id="KW-1185">Reference proteome</keyword>
<feature type="transmembrane region" description="Helical" evidence="1">
    <location>
        <begin position="128"/>
        <end position="148"/>
    </location>
</feature>
<gene>
    <name evidence="3" type="ordered locus">Pedsa_3237</name>
</gene>